<evidence type="ECO:0000313" key="4">
    <source>
        <dbReference type="Proteomes" id="UP000645966"/>
    </source>
</evidence>
<dbReference type="RefSeq" id="WP_198738028.1">
    <property type="nucleotide sequence ID" value="NZ_JAEIOS010000011.1"/>
</dbReference>
<feature type="region of interest" description="Disordered" evidence="1">
    <location>
        <begin position="25"/>
        <end position="104"/>
    </location>
</feature>
<keyword evidence="2" id="KW-0732">Signal</keyword>
<reference evidence="3" key="1">
    <citation type="submission" date="2020-12" db="EMBL/GenBank/DDBJ databases">
        <title>Genome public.</title>
        <authorList>
            <person name="Sun Q."/>
        </authorList>
    </citation>
    <scope>NUCLEOTIDE SEQUENCE</scope>
    <source>
        <strain evidence="3">CCM 8863</strain>
    </source>
</reference>
<feature type="signal peptide" evidence="2">
    <location>
        <begin position="1"/>
        <end position="29"/>
    </location>
</feature>
<evidence type="ECO:0008006" key="5">
    <source>
        <dbReference type="Google" id="ProtNLM"/>
    </source>
</evidence>
<feature type="chain" id="PRO_5037394915" description="Secreted protein" evidence="2">
    <location>
        <begin position="30"/>
        <end position="158"/>
    </location>
</feature>
<feature type="compositionally biased region" description="Acidic residues" evidence="1">
    <location>
        <begin position="59"/>
        <end position="76"/>
    </location>
</feature>
<dbReference type="AlphaFoldDB" id="A0A934MAF0"/>
<proteinExistence type="predicted"/>
<keyword evidence="4" id="KW-1185">Reference proteome</keyword>
<feature type="compositionally biased region" description="Basic and acidic residues" evidence="1">
    <location>
        <begin position="47"/>
        <end position="58"/>
    </location>
</feature>
<accession>A0A934MAF0</accession>
<gene>
    <name evidence="3" type="ORF">JDV75_04400</name>
</gene>
<sequence length="158" mass="16316">MKLFSRSTAIAAATTFALAASTLTAPAWADETSTSSEISGSKIAGSSEEKPASEKTDDAADEDTDNGDSEAKDDDGEVKGTDPIADTLRGSSDNSLSSGIGSSEETVYHNLDGDEVTGPKIAMIFTKIVQLVKTVVGIVSLITAAASLVELAKKYMPH</sequence>
<comment type="caution">
    <text evidence="3">The sequence shown here is derived from an EMBL/GenBank/DDBJ whole genome shotgun (WGS) entry which is preliminary data.</text>
</comment>
<evidence type="ECO:0000313" key="3">
    <source>
        <dbReference type="EMBL" id="MBI8989003.1"/>
    </source>
</evidence>
<evidence type="ECO:0000256" key="2">
    <source>
        <dbReference type="SAM" id="SignalP"/>
    </source>
</evidence>
<dbReference type="EMBL" id="JAEIOS010000011">
    <property type="protein sequence ID" value="MBI8989003.1"/>
    <property type="molecule type" value="Genomic_DNA"/>
</dbReference>
<organism evidence="3 4">
    <name type="scientific">Corynebacterium meridianum</name>
    <dbReference type="NCBI Taxonomy" id="2765363"/>
    <lineage>
        <taxon>Bacteria</taxon>
        <taxon>Bacillati</taxon>
        <taxon>Actinomycetota</taxon>
        <taxon>Actinomycetes</taxon>
        <taxon>Mycobacteriales</taxon>
        <taxon>Corynebacteriaceae</taxon>
        <taxon>Corynebacterium</taxon>
    </lineage>
</organism>
<evidence type="ECO:0000256" key="1">
    <source>
        <dbReference type="SAM" id="MobiDB-lite"/>
    </source>
</evidence>
<name>A0A934MAF0_9CORY</name>
<protein>
    <recommendedName>
        <fullName evidence="5">Secreted protein</fullName>
    </recommendedName>
</protein>
<dbReference type="Proteomes" id="UP000645966">
    <property type="component" value="Unassembled WGS sequence"/>
</dbReference>
<feature type="compositionally biased region" description="Low complexity" evidence="1">
    <location>
        <begin position="90"/>
        <end position="103"/>
    </location>
</feature>